<name>A0AAP0RBT0_LIQFO</name>
<dbReference type="Gene3D" id="1.25.40.10">
    <property type="entry name" value="Tetratricopeptide repeat domain"/>
    <property type="match status" value="4"/>
</dbReference>
<dbReference type="EMBL" id="JBBPBK010000011">
    <property type="protein sequence ID" value="KAK9274776.1"/>
    <property type="molecule type" value="Genomic_DNA"/>
</dbReference>
<proteinExistence type="predicted"/>
<evidence type="ECO:0000256" key="1">
    <source>
        <dbReference type="ARBA" id="ARBA00022737"/>
    </source>
</evidence>
<evidence type="ECO:0000256" key="2">
    <source>
        <dbReference type="PROSITE-ProRule" id="PRU00708"/>
    </source>
</evidence>
<feature type="repeat" description="PPR" evidence="2">
    <location>
        <begin position="94"/>
        <end position="128"/>
    </location>
</feature>
<dbReference type="FunFam" id="1.25.40.10:FF:000184">
    <property type="entry name" value="Pentatricopeptide repeat-containing protein, chloroplastic"/>
    <property type="match status" value="1"/>
</dbReference>
<dbReference type="InterPro" id="IPR011990">
    <property type="entry name" value="TPR-like_helical_dom_sf"/>
</dbReference>
<reference evidence="3 4" key="1">
    <citation type="journal article" date="2024" name="Plant J.">
        <title>Genome sequences and population genomics reveal climatic adaptation and genomic divergence between two closely related sweetgum species.</title>
        <authorList>
            <person name="Xu W.Q."/>
            <person name="Ren C.Q."/>
            <person name="Zhang X.Y."/>
            <person name="Comes H.P."/>
            <person name="Liu X.H."/>
            <person name="Li Y.G."/>
            <person name="Kettle C.J."/>
            <person name="Jalonen R."/>
            <person name="Gaisberger H."/>
            <person name="Ma Y.Z."/>
            <person name="Qiu Y.X."/>
        </authorList>
    </citation>
    <scope>NUCLEOTIDE SEQUENCE [LARGE SCALE GENOMIC DNA]</scope>
    <source>
        <strain evidence="3">Hangzhou</strain>
    </source>
</reference>
<gene>
    <name evidence="3" type="ORF">L1049_022028</name>
</gene>
<dbReference type="InterPro" id="IPR046848">
    <property type="entry name" value="E_motif"/>
</dbReference>
<dbReference type="AlphaFoldDB" id="A0AAP0RBT0"/>
<keyword evidence="4" id="KW-1185">Reference proteome</keyword>
<dbReference type="NCBIfam" id="TIGR00756">
    <property type="entry name" value="PPR"/>
    <property type="match status" value="5"/>
</dbReference>
<dbReference type="PANTHER" id="PTHR47926">
    <property type="entry name" value="PENTATRICOPEPTIDE REPEAT-CONTAINING PROTEIN"/>
    <property type="match status" value="1"/>
</dbReference>
<dbReference type="Pfam" id="PF01535">
    <property type="entry name" value="PPR"/>
    <property type="match status" value="4"/>
</dbReference>
<dbReference type="GO" id="GO:0009451">
    <property type="term" value="P:RNA modification"/>
    <property type="evidence" value="ECO:0007669"/>
    <property type="project" value="InterPro"/>
</dbReference>
<protein>
    <recommendedName>
        <fullName evidence="5">Pentatricopeptide repeat-containing protein</fullName>
    </recommendedName>
</protein>
<dbReference type="FunFam" id="1.25.40.10:FF:001814">
    <property type="entry name" value="Pentatricopeptide repeat-containing protein At1g77170, mitochondrial"/>
    <property type="match status" value="1"/>
</dbReference>
<dbReference type="InterPro" id="IPR002885">
    <property type="entry name" value="PPR_rpt"/>
</dbReference>
<accession>A0AAP0RBT0</accession>
<evidence type="ECO:0000313" key="4">
    <source>
        <dbReference type="Proteomes" id="UP001415857"/>
    </source>
</evidence>
<dbReference type="InterPro" id="IPR046960">
    <property type="entry name" value="PPR_At4g14850-like_plant"/>
</dbReference>
<comment type="caution">
    <text evidence="3">The sequence shown here is derived from an EMBL/GenBank/DDBJ whole genome shotgun (WGS) entry which is preliminary data.</text>
</comment>
<dbReference type="GO" id="GO:0003723">
    <property type="term" value="F:RNA binding"/>
    <property type="evidence" value="ECO:0007669"/>
    <property type="project" value="InterPro"/>
</dbReference>
<organism evidence="3 4">
    <name type="scientific">Liquidambar formosana</name>
    <name type="common">Formosan gum</name>
    <dbReference type="NCBI Taxonomy" id="63359"/>
    <lineage>
        <taxon>Eukaryota</taxon>
        <taxon>Viridiplantae</taxon>
        <taxon>Streptophyta</taxon>
        <taxon>Embryophyta</taxon>
        <taxon>Tracheophyta</taxon>
        <taxon>Spermatophyta</taxon>
        <taxon>Magnoliopsida</taxon>
        <taxon>eudicotyledons</taxon>
        <taxon>Gunneridae</taxon>
        <taxon>Pentapetalae</taxon>
        <taxon>Saxifragales</taxon>
        <taxon>Altingiaceae</taxon>
        <taxon>Liquidambar</taxon>
    </lineage>
</organism>
<feature type="repeat" description="PPR" evidence="2">
    <location>
        <begin position="195"/>
        <end position="229"/>
    </location>
</feature>
<dbReference type="Pfam" id="PF20431">
    <property type="entry name" value="E_motif"/>
    <property type="match status" value="1"/>
</dbReference>
<dbReference type="PROSITE" id="PS51375">
    <property type="entry name" value="PPR"/>
    <property type="match status" value="3"/>
</dbReference>
<feature type="repeat" description="PPR" evidence="2">
    <location>
        <begin position="267"/>
        <end position="301"/>
    </location>
</feature>
<sequence length="480" mass="53675">MTSFHPLMHRLSRLQVPKYPTISHQHNHTLTTSSSILSNAQLNVQPSTNPVSPDSSQDPAKIVAIHLSNCTNLSSLNQIYAHVIRTHMLEFHPAPFHWNSILRCYTRLESPSKALYIYVAMLGAGVLPDSYTLPIVLKAVCQVFDMQLGRQLHSAAIRLGLESNEFCESGFISMYSKAGEFENARKVFDQNSDRKLGSWNAIIGGLAQGGRAIEAIAMFMELRKCGFEPDDVTLVSVTSACGSLGDLILALQLHKYVFQARKLEKSDILMLNSLIDMYGKCGRMDLAYRVFSRMEQRNVSSWTSMIVGHAMHGHVNDALKCFCNMREAGVMPNHVTFVGVLSACVHGGMVQEGKYYFDMMKNVYGIIPTMQHYGCMVDLLGRAGLLDEAREMVEGMPMKVNSIIWGCLMGACEKYENVKMGEWVAQHLQELEPWNDGGFVVLSNIYASRGLWEEVERVRGIMKERRLAKIPGYSLATSSD</sequence>
<keyword evidence="1" id="KW-0677">Repeat</keyword>
<evidence type="ECO:0008006" key="5">
    <source>
        <dbReference type="Google" id="ProtNLM"/>
    </source>
</evidence>
<dbReference type="Pfam" id="PF13041">
    <property type="entry name" value="PPR_2"/>
    <property type="match status" value="1"/>
</dbReference>
<dbReference type="PANTHER" id="PTHR47926:SF491">
    <property type="entry name" value="(WILD MALAYSIAN BANANA) HYPOTHETICAL PROTEIN"/>
    <property type="match status" value="1"/>
</dbReference>
<dbReference type="Proteomes" id="UP001415857">
    <property type="component" value="Unassembled WGS sequence"/>
</dbReference>
<evidence type="ECO:0000313" key="3">
    <source>
        <dbReference type="EMBL" id="KAK9274776.1"/>
    </source>
</evidence>